<evidence type="ECO:0000313" key="2">
    <source>
        <dbReference type="EMBL" id="MDH2389474.1"/>
    </source>
</evidence>
<dbReference type="EMBL" id="JARWBG010000011">
    <property type="protein sequence ID" value="MDH2389474.1"/>
    <property type="molecule type" value="Genomic_DNA"/>
</dbReference>
<evidence type="ECO:0000256" key="1">
    <source>
        <dbReference type="SAM" id="SignalP"/>
    </source>
</evidence>
<sequence length="61" mass="6193">MTTVIALSTGALGISTATAAEQPRTGNDRGRVVAAWQAGDSGVRTAAEQALTGSDEDMRNS</sequence>
<reference evidence="2 3" key="1">
    <citation type="submission" date="2023-04" db="EMBL/GenBank/DDBJ databases">
        <title>Streptomyces chengmaiensis sp. nov. isolated from the stem of mangrove plant in Hainan.</title>
        <authorList>
            <person name="Huang X."/>
            <person name="Zhou S."/>
            <person name="Chu X."/>
            <person name="Xie Y."/>
            <person name="Lin Y."/>
        </authorList>
    </citation>
    <scope>NUCLEOTIDE SEQUENCE [LARGE SCALE GENOMIC DNA]</scope>
    <source>
        <strain evidence="2 3">HNM0663</strain>
    </source>
</reference>
<protein>
    <submittedName>
        <fullName evidence="2">ALF repeat-containing protein</fullName>
    </submittedName>
</protein>
<keyword evidence="1" id="KW-0732">Signal</keyword>
<feature type="signal peptide" evidence="1">
    <location>
        <begin position="1"/>
        <end position="19"/>
    </location>
</feature>
<dbReference type="Pfam" id="PF03752">
    <property type="entry name" value="ALF"/>
    <property type="match status" value="1"/>
</dbReference>
<feature type="chain" id="PRO_5045840859" evidence="1">
    <location>
        <begin position="20"/>
        <end position="61"/>
    </location>
</feature>
<proteinExistence type="predicted"/>
<dbReference type="Proteomes" id="UP001223144">
    <property type="component" value="Unassembled WGS sequence"/>
</dbReference>
<dbReference type="RefSeq" id="WP_279927830.1">
    <property type="nucleotide sequence ID" value="NZ_JARWBG010000011.1"/>
</dbReference>
<comment type="caution">
    <text evidence="2">The sequence shown here is derived from an EMBL/GenBank/DDBJ whole genome shotgun (WGS) entry which is preliminary data.</text>
</comment>
<evidence type="ECO:0000313" key="3">
    <source>
        <dbReference type="Proteomes" id="UP001223144"/>
    </source>
</evidence>
<organism evidence="2 3">
    <name type="scientific">Streptomyces chengmaiensis</name>
    <dbReference type="NCBI Taxonomy" id="3040919"/>
    <lineage>
        <taxon>Bacteria</taxon>
        <taxon>Bacillati</taxon>
        <taxon>Actinomycetota</taxon>
        <taxon>Actinomycetes</taxon>
        <taxon>Kitasatosporales</taxon>
        <taxon>Streptomycetaceae</taxon>
        <taxon>Streptomyces</taxon>
    </lineage>
</organism>
<keyword evidence="3" id="KW-1185">Reference proteome</keyword>
<name>A0ABT6HL62_9ACTN</name>
<accession>A0ABT6HL62</accession>
<dbReference type="InterPro" id="IPR005506">
    <property type="entry name" value="DUF312_ALF"/>
</dbReference>
<gene>
    <name evidence="2" type="ORF">QCN29_11845</name>
</gene>